<dbReference type="WBParaSite" id="nRc.2.0.1.t07243-RA">
    <property type="protein sequence ID" value="nRc.2.0.1.t07243-RA"/>
    <property type="gene ID" value="nRc.2.0.1.g07243"/>
</dbReference>
<dbReference type="SUPFAM" id="SSF50630">
    <property type="entry name" value="Acid proteases"/>
    <property type="match status" value="1"/>
</dbReference>
<dbReference type="Proteomes" id="UP000887565">
    <property type="component" value="Unplaced"/>
</dbReference>
<accession>A0A915I090</accession>
<evidence type="ECO:0000313" key="2">
    <source>
        <dbReference type="Proteomes" id="UP000887565"/>
    </source>
</evidence>
<name>A0A915I090_ROMCU</name>
<dbReference type="AlphaFoldDB" id="A0A915I090"/>
<evidence type="ECO:0000313" key="3">
    <source>
        <dbReference type="WBParaSite" id="nRc.2.0.1.t07243-RA"/>
    </source>
</evidence>
<evidence type="ECO:0000256" key="1">
    <source>
        <dbReference type="SAM" id="MobiDB-lite"/>
    </source>
</evidence>
<sequence>MPLIADYAPPPAEAITMASHEESSELQLALPALPPSTTVSTTALDTRTINQSTSPANMVIPSKEIASAAPIVSPGIVCWNATSRAFQDPCHIRSSVCQIDNLTLSSKTFVRKYASTRAFQIPIKLRAIKAHALIDTGAQCSVLSSGLVKCAFNKQSLQLPICGKIKVADGAVVNAHGPVVVTMESTFGEHMIKCLILDDDGNDQCIISTNFLTHPDIHAILNFKDNYIEIQDVKLPLKVIASVRSQMELFLNAANDNILEESPKRSNQPEKIEAEQPIRQAQPSQHQPPTRWLEVTKLAKPIFLVPQASVSISPHCQQWVNSTVFPTTTATIPDVIVQPLAANNIAPELPIETAIVN</sequence>
<organism evidence="2 3">
    <name type="scientific">Romanomermis culicivorax</name>
    <name type="common">Nematode worm</name>
    <dbReference type="NCBI Taxonomy" id="13658"/>
    <lineage>
        <taxon>Eukaryota</taxon>
        <taxon>Metazoa</taxon>
        <taxon>Ecdysozoa</taxon>
        <taxon>Nematoda</taxon>
        <taxon>Enoplea</taxon>
        <taxon>Dorylaimia</taxon>
        <taxon>Mermithida</taxon>
        <taxon>Mermithoidea</taxon>
        <taxon>Mermithidae</taxon>
        <taxon>Romanomermis</taxon>
    </lineage>
</organism>
<feature type="compositionally biased region" description="Basic and acidic residues" evidence="1">
    <location>
        <begin position="261"/>
        <end position="276"/>
    </location>
</feature>
<feature type="region of interest" description="Disordered" evidence="1">
    <location>
        <begin position="260"/>
        <end position="289"/>
    </location>
</feature>
<dbReference type="CDD" id="cd00303">
    <property type="entry name" value="retropepsin_like"/>
    <property type="match status" value="1"/>
</dbReference>
<keyword evidence="2" id="KW-1185">Reference proteome</keyword>
<feature type="compositionally biased region" description="Polar residues" evidence="1">
    <location>
        <begin position="279"/>
        <end position="288"/>
    </location>
</feature>
<proteinExistence type="predicted"/>
<protein>
    <submittedName>
        <fullName evidence="3">Peptidase A2 domain-containing protein</fullName>
    </submittedName>
</protein>
<dbReference type="Gene3D" id="2.40.70.10">
    <property type="entry name" value="Acid Proteases"/>
    <property type="match status" value="1"/>
</dbReference>
<reference evidence="3" key="1">
    <citation type="submission" date="2022-11" db="UniProtKB">
        <authorList>
            <consortium name="WormBaseParasite"/>
        </authorList>
    </citation>
    <scope>IDENTIFICATION</scope>
</reference>
<dbReference type="InterPro" id="IPR021109">
    <property type="entry name" value="Peptidase_aspartic_dom_sf"/>
</dbReference>